<dbReference type="Pfam" id="PF26434">
    <property type="entry name" value="YAG7_C"/>
    <property type="match status" value="1"/>
</dbReference>
<feature type="domain" description="YAG7-like dimerisation" evidence="2">
    <location>
        <begin position="171"/>
        <end position="251"/>
    </location>
</feature>
<evidence type="ECO:0000259" key="2">
    <source>
        <dbReference type="Pfam" id="PF26434"/>
    </source>
</evidence>
<feature type="compositionally biased region" description="Gly residues" evidence="1">
    <location>
        <begin position="448"/>
        <end position="457"/>
    </location>
</feature>
<feature type="compositionally biased region" description="Low complexity" evidence="1">
    <location>
        <begin position="361"/>
        <end position="385"/>
    </location>
</feature>
<proteinExistence type="predicted"/>
<dbReference type="EMBL" id="LCWF01000193">
    <property type="protein sequence ID" value="KKY15184.1"/>
    <property type="molecule type" value="Genomic_DNA"/>
</dbReference>
<dbReference type="AlphaFoldDB" id="A0A0G2DX31"/>
<feature type="region of interest" description="Disordered" evidence="1">
    <location>
        <begin position="347"/>
        <end position="471"/>
    </location>
</feature>
<dbReference type="InterPro" id="IPR058602">
    <property type="entry name" value="YAG7_dimerisation_dom"/>
</dbReference>
<sequence length="471" mass="49950">MSSSAPLNGAAAAESKSAKKRKAKATNTAPATDGSSTPVAEVADTPTTNGADHESPILKELQKNLRNANKKLAASAKAQSIVDENPGISLNDLVASKKINTDQKAQIERRPALHEQVKSLEQQLDRYRQFGKDYEDRFEQEKSAIKQSHDAEVARIKQEAADEAAAKASSQQDADLLVLTQFLHAASSKRNDESTPALEGKAFEGVLLKIYQGSREAIADMKKLVNGDDSKVTSIENEELDFTFAQVKQLSISAVSQITESAEEVAPIEERNAAMTGSDPTVVHAGLTELEDNVTVPVDSTGAPETSKDEMSSAVPEQASVDAGAGNAVAEASWDATASLLAGDSWVEVPRNPAETDTGLTATPADAAPNTNSWAEEANEGAEAQAKLEADNEGFETVQHHHHPRERGRGRGRGESRPRGRGGDSYRGRGRGDGERRGGGGRGRGRNEGGQGRGGRGGRGRDTQTGGRQSE</sequence>
<organism evidence="3 4">
    <name type="scientific">Phaeomoniella chlamydospora</name>
    <name type="common">Phaeoacremonium chlamydosporum</name>
    <dbReference type="NCBI Taxonomy" id="158046"/>
    <lineage>
        <taxon>Eukaryota</taxon>
        <taxon>Fungi</taxon>
        <taxon>Dikarya</taxon>
        <taxon>Ascomycota</taxon>
        <taxon>Pezizomycotina</taxon>
        <taxon>Eurotiomycetes</taxon>
        <taxon>Chaetothyriomycetidae</taxon>
        <taxon>Phaeomoniellales</taxon>
        <taxon>Phaeomoniellaceae</taxon>
        <taxon>Phaeomoniella</taxon>
    </lineage>
</organism>
<keyword evidence="4" id="KW-1185">Reference proteome</keyword>
<name>A0A0G2DX31_PHACM</name>
<reference evidence="3 4" key="2">
    <citation type="submission" date="2015-05" db="EMBL/GenBank/DDBJ databases">
        <authorList>
            <person name="Morales-Cruz A."/>
            <person name="Amrine K.C."/>
            <person name="Cantu D."/>
        </authorList>
    </citation>
    <scope>NUCLEOTIDE SEQUENCE [LARGE SCALE GENOMIC DNA]</scope>
    <source>
        <strain evidence="3">UCRPC4</strain>
    </source>
</reference>
<protein>
    <recommendedName>
        <fullName evidence="2">YAG7-like dimerisation domain-containing protein</fullName>
    </recommendedName>
</protein>
<evidence type="ECO:0000256" key="1">
    <source>
        <dbReference type="SAM" id="MobiDB-lite"/>
    </source>
</evidence>
<evidence type="ECO:0000313" key="3">
    <source>
        <dbReference type="EMBL" id="KKY15184.1"/>
    </source>
</evidence>
<comment type="caution">
    <text evidence="3">The sequence shown here is derived from an EMBL/GenBank/DDBJ whole genome shotgun (WGS) entry which is preliminary data.</text>
</comment>
<evidence type="ECO:0000313" key="4">
    <source>
        <dbReference type="Proteomes" id="UP000053317"/>
    </source>
</evidence>
<dbReference type="OrthoDB" id="5399559at2759"/>
<accession>A0A0G2DX31</accession>
<gene>
    <name evidence="3" type="ORF">UCRPC4_g06410</name>
</gene>
<reference evidence="3 4" key="1">
    <citation type="submission" date="2015-05" db="EMBL/GenBank/DDBJ databases">
        <title>Distinctive expansion of gene families associated with plant cell wall degradation and secondary metabolism in the genomes of grapevine trunk pathogens.</title>
        <authorList>
            <person name="Lawrence D.P."/>
            <person name="Travadon R."/>
            <person name="Rolshausen P.E."/>
            <person name="Baumgartner K."/>
        </authorList>
    </citation>
    <scope>NUCLEOTIDE SEQUENCE [LARGE SCALE GENOMIC DNA]</scope>
    <source>
        <strain evidence="3">UCRPC4</strain>
    </source>
</reference>
<feature type="region of interest" description="Disordered" evidence="1">
    <location>
        <begin position="1"/>
        <end position="56"/>
    </location>
</feature>
<feature type="region of interest" description="Disordered" evidence="1">
    <location>
        <begin position="290"/>
        <end position="328"/>
    </location>
</feature>
<feature type="compositionally biased region" description="Basic and acidic residues" evidence="1">
    <location>
        <begin position="407"/>
        <end position="438"/>
    </location>
</feature>
<dbReference type="Proteomes" id="UP000053317">
    <property type="component" value="Unassembled WGS sequence"/>
</dbReference>